<dbReference type="AlphaFoldDB" id="A0A7E4V506"/>
<dbReference type="Proteomes" id="UP000492821">
    <property type="component" value="Unassembled WGS sequence"/>
</dbReference>
<evidence type="ECO:0000256" key="1">
    <source>
        <dbReference type="SAM" id="SignalP"/>
    </source>
</evidence>
<proteinExistence type="predicted"/>
<keyword evidence="1" id="KW-0732">Signal</keyword>
<name>A0A7E4V506_PANRE</name>
<feature type="chain" id="PRO_5028948998" evidence="1">
    <location>
        <begin position="18"/>
        <end position="70"/>
    </location>
</feature>
<organism evidence="2 3">
    <name type="scientific">Panagrellus redivivus</name>
    <name type="common">Microworm</name>
    <dbReference type="NCBI Taxonomy" id="6233"/>
    <lineage>
        <taxon>Eukaryota</taxon>
        <taxon>Metazoa</taxon>
        <taxon>Ecdysozoa</taxon>
        <taxon>Nematoda</taxon>
        <taxon>Chromadorea</taxon>
        <taxon>Rhabditida</taxon>
        <taxon>Tylenchina</taxon>
        <taxon>Panagrolaimomorpha</taxon>
        <taxon>Panagrolaimoidea</taxon>
        <taxon>Panagrolaimidae</taxon>
        <taxon>Panagrellus</taxon>
    </lineage>
</organism>
<protein>
    <submittedName>
        <fullName evidence="3">Secreted protein</fullName>
    </submittedName>
</protein>
<sequence>MFYQALFLIVLIGSTHAAKHGYGPDIREVHKQAPPRRLSAPPVKIDAGYLNMEKWQKNQNPEAGKYITPP</sequence>
<dbReference type="WBParaSite" id="Pan_g16590.t1">
    <property type="protein sequence ID" value="Pan_g16590.t1"/>
    <property type="gene ID" value="Pan_g16590"/>
</dbReference>
<feature type="signal peptide" evidence="1">
    <location>
        <begin position="1"/>
        <end position="17"/>
    </location>
</feature>
<evidence type="ECO:0000313" key="2">
    <source>
        <dbReference type="Proteomes" id="UP000492821"/>
    </source>
</evidence>
<reference evidence="2" key="1">
    <citation type="journal article" date="2013" name="Genetics">
        <title>The draft genome and transcriptome of Panagrellus redivivus are shaped by the harsh demands of a free-living lifestyle.</title>
        <authorList>
            <person name="Srinivasan J."/>
            <person name="Dillman A.R."/>
            <person name="Macchietto M.G."/>
            <person name="Heikkinen L."/>
            <person name="Lakso M."/>
            <person name="Fracchia K.M."/>
            <person name="Antoshechkin I."/>
            <person name="Mortazavi A."/>
            <person name="Wong G."/>
            <person name="Sternberg P.W."/>
        </authorList>
    </citation>
    <scope>NUCLEOTIDE SEQUENCE [LARGE SCALE GENOMIC DNA]</scope>
    <source>
        <strain evidence="2">MT8872</strain>
    </source>
</reference>
<accession>A0A7E4V506</accession>
<evidence type="ECO:0000313" key="3">
    <source>
        <dbReference type="WBParaSite" id="Pan_g16590.t1"/>
    </source>
</evidence>
<keyword evidence="2" id="KW-1185">Reference proteome</keyword>
<reference evidence="3" key="2">
    <citation type="submission" date="2020-10" db="UniProtKB">
        <authorList>
            <consortium name="WormBaseParasite"/>
        </authorList>
    </citation>
    <scope>IDENTIFICATION</scope>
</reference>